<dbReference type="CDD" id="cd14014">
    <property type="entry name" value="STKc_PknB_like"/>
    <property type="match status" value="1"/>
</dbReference>
<dbReference type="EMBL" id="CZCS02000171">
    <property type="protein sequence ID" value="VXD17213.1"/>
    <property type="molecule type" value="Genomic_DNA"/>
</dbReference>
<evidence type="ECO:0000259" key="7">
    <source>
        <dbReference type="PROSITE" id="PS50011"/>
    </source>
</evidence>
<evidence type="ECO:0000256" key="4">
    <source>
        <dbReference type="ARBA" id="ARBA00022777"/>
    </source>
</evidence>
<dbReference type="Pfam" id="PF01590">
    <property type="entry name" value="GAF"/>
    <property type="match status" value="1"/>
</dbReference>
<evidence type="ECO:0000256" key="6">
    <source>
        <dbReference type="SAM" id="Coils"/>
    </source>
</evidence>
<reference evidence="9" key="1">
    <citation type="submission" date="2019-10" db="EMBL/GenBank/DDBJ databases">
        <authorList>
            <consortium name="Genoscope - CEA"/>
            <person name="William W."/>
        </authorList>
    </citation>
    <scope>NUCLEOTIDE SEQUENCE [LARGE SCALE GENOMIC DNA]</scope>
    <source>
        <strain evidence="9">BBR_PRJEB10994</strain>
    </source>
</reference>
<dbReference type="SMART" id="SM00065">
    <property type="entry name" value="GAF"/>
    <property type="match status" value="1"/>
</dbReference>
<evidence type="ECO:0000256" key="1">
    <source>
        <dbReference type="ARBA" id="ARBA00000085"/>
    </source>
</evidence>
<keyword evidence="10" id="KW-1185">Reference proteome</keyword>
<gene>
    <name evidence="9" type="ORF">PL9631_320005</name>
</gene>
<keyword evidence="9" id="KW-0808">Transferase</keyword>
<dbReference type="Pfam" id="PF02518">
    <property type="entry name" value="HATPase_c"/>
    <property type="match status" value="1"/>
</dbReference>
<comment type="caution">
    <text evidence="9">The sequence shown here is derived from an EMBL/GenBank/DDBJ whole genome shotgun (WGS) entry which is preliminary data.</text>
</comment>
<dbReference type="PANTHER" id="PTHR43642">
    <property type="entry name" value="HYBRID SIGNAL TRANSDUCTION HISTIDINE KINASE G"/>
    <property type="match status" value="1"/>
</dbReference>
<evidence type="ECO:0000313" key="9">
    <source>
        <dbReference type="EMBL" id="VXD17213.1"/>
    </source>
</evidence>
<dbReference type="SMART" id="SM00388">
    <property type="entry name" value="HisKA"/>
    <property type="match status" value="1"/>
</dbReference>
<dbReference type="InterPro" id="IPR011009">
    <property type="entry name" value="Kinase-like_dom_sf"/>
</dbReference>
<dbReference type="SMART" id="SM00387">
    <property type="entry name" value="HATPase_c"/>
    <property type="match status" value="1"/>
</dbReference>
<proteinExistence type="predicted"/>
<dbReference type="SUPFAM" id="SSF55781">
    <property type="entry name" value="GAF domain-like"/>
    <property type="match status" value="1"/>
</dbReference>
<organism evidence="9 10">
    <name type="scientific">Planktothrix paucivesiculata PCC 9631</name>
    <dbReference type="NCBI Taxonomy" id="671071"/>
    <lineage>
        <taxon>Bacteria</taxon>
        <taxon>Bacillati</taxon>
        <taxon>Cyanobacteriota</taxon>
        <taxon>Cyanophyceae</taxon>
        <taxon>Oscillatoriophycideae</taxon>
        <taxon>Oscillatoriales</taxon>
        <taxon>Microcoleaceae</taxon>
        <taxon>Planktothrix</taxon>
    </lineage>
</organism>
<dbReference type="InterPro" id="IPR036097">
    <property type="entry name" value="HisK_dim/P_sf"/>
</dbReference>
<dbReference type="GO" id="GO:0005524">
    <property type="term" value="F:ATP binding"/>
    <property type="evidence" value="ECO:0007669"/>
    <property type="project" value="InterPro"/>
</dbReference>
<protein>
    <recommendedName>
        <fullName evidence="2">histidine kinase</fullName>
        <ecNumber evidence="2">2.7.13.3</ecNumber>
    </recommendedName>
</protein>
<dbReference type="SUPFAM" id="SSF52540">
    <property type="entry name" value="P-loop containing nucleoside triphosphate hydrolases"/>
    <property type="match status" value="1"/>
</dbReference>
<dbReference type="InterPro" id="IPR029016">
    <property type="entry name" value="GAF-like_dom_sf"/>
</dbReference>
<dbReference type="Pfam" id="PF00069">
    <property type="entry name" value="Pkinase"/>
    <property type="match status" value="1"/>
</dbReference>
<keyword evidence="4" id="KW-0418">Kinase</keyword>
<dbReference type="InterPro" id="IPR036890">
    <property type="entry name" value="HATPase_C_sf"/>
</dbReference>
<dbReference type="InterPro" id="IPR005467">
    <property type="entry name" value="His_kinase_dom"/>
</dbReference>
<dbReference type="InterPro" id="IPR000719">
    <property type="entry name" value="Prot_kinase_dom"/>
</dbReference>
<dbReference type="SUPFAM" id="SSF47384">
    <property type="entry name" value="Homodimeric domain of signal transducing histidine kinase"/>
    <property type="match status" value="1"/>
</dbReference>
<dbReference type="SUPFAM" id="SSF56112">
    <property type="entry name" value="Protein kinase-like (PK-like)"/>
    <property type="match status" value="1"/>
</dbReference>
<keyword evidence="5" id="KW-0902">Two-component regulatory system</keyword>
<evidence type="ECO:0000313" key="10">
    <source>
        <dbReference type="Proteomes" id="UP000182190"/>
    </source>
</evidence>
<feature type="domain" description="Protein kinase" evidence="7">
    <location>
        <begin position="7"/>
        <end position="270"/>
    </location>
</feature>
<dbReference type="Gene3D" id="3.30.565.10">
    <property type="entry name" value="Histidine kinase-like ATPase, C-terminal domain"/>
    <property type="match status" value="1"/>
</dbReference>
<evidence type="ECO:0000256" key="3">
    <source>
        <dbReference type="ARBA" id="ARBA00022553"/>
    </source>
</evidence>
<dbReference type="SUPFAM" id="SSF55874">
    <property type="entry name" value="ATPase domain of HSP90 chaperone/DNA topoisomerase II/histidine kinase"/>
    <property type="match status" value="1"/>
</dbReference>
<dbReference type="OrthoDB" id="517727at2"/>
<dbReference type="Gene3D" id="3.30.200.20">
    <property type="entry name" value="Phosphorylase Kinase, domain 1"/>
    <property type="match status" value="1"/>
</dbReference>
<dbReference type="PROSITE" id="PS50109">
    <property type="entry name" value="HIS_KIN"/>
    <property type="match status" value="1"/>
</dbReference>
<dbReference type="Gene3D" id="3.30.450.40">
    <property type="match status" value="1"/>
</dbReference>
<accession>A0A7Z9DXX8</accession>
<dbReference type="InterPro" id="IPR027417">
    <property type="entry name" value="P-loop_NTPase"/>
</dbReference>
<evidence type="ECO:0000256" key="2">
    <source>
        <dbReference type="ARBA" id="ARBA00012438"/>
    </source>
</evidence>
<dbReference type="Pfam" id="PF13191">
    <property type="entry name" value="AAA_16"/>
    <property type="match status" value="1"/>
</dbReference>
<dbReference type="InterPro" id="IPR053159">
    <property type="entry name" value="Hybrid_Histidine_Kinase"/>
</dbReference>
<evidence type="ECO:0000259" key="8">
    <source>
        <dbReference type="PROSITE" id="PS50109"/>
    </source>
</evidence>
<dbReference type="Gene3D" id="1.10.287.130">
    <property type="match status" value="1"/>
</dbReference>
<keyword evidence="3" id="KW-0597">Phosphoprotein</keyword>
<dbReference type="PANTHER" id="PTHR43642:SF1">
    <property type="entry name" value="HYBRID SIGNAL TRANSDUCTION HISTIDINE KINASE G"/>
    <property type="match status" value="1"/>
</dbReference>
<feature type="domain" description="Histidine kinase" evidence="8">
    <location>
        <begin position="1540"/>
        <end position="1795"/>
    </location>
</feature>
<dbReference type="EC" id="2.7.13.3" evidence="2"/>
<dbReference type="PROSITE" id="PS50011">
    <property type="entry name" value="PROTEIN_KINASE_DOM"/>
    <property type="match status" value="1"/>
</dbReference>
<dbReference type="InterPro" id="IPR003018">
    <property type="entry name" value="GAF"/>
</dbReference>
<dbReference type="Gene3D" id="3.40.50.300">
    <property type="entry name" value="P-loop containing nucleotide triphosphate hydrolases"/>
    <property type="match status" value="1"/>
</dbReference>
<comment type="catalytic activity">
    <reaction evidence="1">
        <text>ATP + protein L-histidine = ADP + protein N-phospho-L-histidine.</text>
        <dbReference type="EC" id="2.7.13.3"/>
    </reaction>
</comment>
<dbReference type="Pfam" id="PF25503">
    <property type="entry name" value="TPR_CHK1"/>
    <property type="match status" value="1"/>
</dbReference>
<dbReference type="Proteomes" id="UP000182190">
    <property type="component" value="Unassembled WGS sequence"/>
</dbReference>
<evidence type="ECO:0000256" key="5">
    <source>
        <dbReference type="ARBA" id="ARBA00023012"/>
    </source>
</evidence>
<dbReference type="RefSeq" id="WP_083617036.1">
    <property type="nucleotide sequence ID" value="NZ_LR734998.1"/>
</dbReference>
<sequence>MIALPGYQILAQIYESVNSVVYRAIREQDRSPVILKVLQGEFPPQSDIQKYEREYKILRNFNLNSVIKVYELQTYQNTLVMALEDFGGESLKILLATQKFTLLGFLTLGIKIAQGLREIHAANLIHKDINPSNIVFNPATGQVKLIDFSISSGLTQESLRLHPPQNLEGTLAYISPEQTGRMNRSVDYRTDFYSLGATFYELLTQQVPFPTTDPMELVHAHLAKQPIPPHEINPEIPPIISRIVLKLLSKTPEERYQSAWGLIADLEDSFKQVQATGTVSEFQLGMQDISDQFKIPKKLYGRETEINTLIEAFDGVSQGKTEILLIAGYSGIGKSVLVQEICKSIIEKQGYFISGKFDQFQRSIPYSALVNAFSELARLLLSESQENLDQWREKLLRILGPNGQIIIDVIPEIELIIGPQPAVLELGSTESQNRFNLVFQNFIRLFCQPEHPLVIFLDDLQWADSATLKLLKLMLTDEATQYLFLIGAYRDNEVSPTHPLMMMLEGLKSESFTPEAGSEGLIHEIHLTALNLAQVTALVADTLHSDRHTVLPLAELVFKKTEGNPFFVNEFLKTLYQEKLLNFNSEKIAWQWNVAEIKALDITDNVVELMIGKLQKLPTKTQQVLQLVACVGNQFDLNTLSLIYSKESVDTFQDLLPALKEGLIKPLLDADNLEPEQINPYLVLNYQFLHDRVQQAAYSLIADSQKQSVHLTIGRLLLANTPPQYWLEKVFDLVDHLNVGRSLITDKQEKLQLVSLNLEAGKKAKDATAYSAAREYLIAGIEILPDNSWFEYYSLAFSLYRERAEIEYLNGNFAESETLIELILQHSQSNLEKAEVYNLLLIQYTLQLKYEASINAGIKALALFGLDLPTENLQTVIPQELESLQKLININNLSTFLEQNQIVESEKKIILKLLNNLAPSAYVSNPSLWTVVILNGVKVAIKSGYSPEAGFFYATYGILVATIFNQYQTAYELGQLALKLNKKWNYPVYKVSASLISCLNYWLEPIKNSNALGHEGYQSALDSGDLQYAGYLLNNQSLNLMAQGVNLPKFLIEVKNYLKFAYKTDNHLVIDTLTGLRGILLNLIDETPDLLSFDAPEITEADYLESSQQNQKFYSLCLYKIFKLQVLYLYGQVEAALKLTLEVEELLQFILGLISVTEYYFYSSLILIANLDKVSELQQQQFLEKIKSNQEKIKTWSDNCPTNFLSKYLLVEAELARISQDSFEAIDLYEQAISTAQEAGFIQNVALSHELAAKFWMNHHKLKYANLHLREAYYSYQRWGAVRKIEQLESQYPQLKYLASLKPSLFETESITLSTSHGSSLALLDLSTVIKASQAISREIVLEKLLANLMKIVIENAGAQKGFLILYKEEKLVIEAEASTDTEEVIVHPKINVETSPDLPLTVIYYVERTGHDVVLMNATLEGQFTHDPYINSHQIKSILCTPIISQGKLLGILYLENNLTAGAFTSERIEVLNLLSSQAAVSLENALLYASVENKVQERTQQLNEKNSRLEQTLNQLQHTQAQLIQSEKMSSLGQMVAGVAHEINNPVSFIYGNLTPASEYVRDLLRLIHVYQQEYPQPKPLITETISDIDLDFLVTDLQKLLVSMKVGAERIRNIVLSLRNFSRLDEAEMKPVDIHEGIESTLMILQPRFRGSANSTEIEVIKNYGQLPKVNCYVSQLNQVFMNIISNAIDALEHRRHLLNQSDYPPTITIFTQKINHNQVKIAIADNGLGMSSEVLQRIFDPFFTTKPVGSGTGLGLSISYSIIVERHQGQMSCNSKSGEGAEFTILIPINQHLGD</sequence>
<dbReference type="InterPro" id="IPR041664">
    <property type="entry name" value="AAA_16"/>
</dbReference>
<dbReference type="InterPro" id="IPR003661">
    <property type="entry name" value="HisK_dim/P_dom"/>
</dbReference>
<dbReference type="Gene3D" id="1.10.510.10">
    <property type="entry name" value="Transferase(Phosphotransferase) domain 1"/>
    <property type="match status" value="1"/>
</dbReference>
<name>A0A7Z9DXX8_9CYAN</name>
<keyword evidence="6" id="KW-0175">Coiled coil</keyword>
<dbReference type="GO" id="GO:0000155">
    <property type="term" value="F:phosphorelay sensor kinase activity"/>
    <property type="evidence" value="ECO:0007669"/>
    <property type="project" value="InterPro"/>
</dbReference>
<dbReference type="CDD" id="cd00082">
    <property type="entry name" value="HisKA"/>
    <property type="match status" value="1"/>
</dbReference>
<dbReference type="InterPro" id="IPR004358">
    <property type="entry name" value="Sig_transdc_His_kin-like_C"/>
</dbReference>
<dbReference type="InterPro" id="IPR003594">
    <property type="entry name" value="HATPase_dom"/>
</dbReference>
<dbReference type="PRINTS" id="PR00344">
    <property type="entry name" value="BCTRLSENSOR"/>
</dbReference>
<feature type="coiled-coil region" evidence="6">
    <location>
        <begin position="1490"/>
        <end position="1531"/>
    </location>
</feature>